<dbReference type="AlphaFoldDB" id="A0A8I2YVI0"/>
<keyword evidence="3" id="KW-1185">Reference proteome</keyword>
<name>A0A8I2YVI0_9AGAM</name>
<sequence length="83" mass="9179">MLMLSTGLEAPPRRSARSNMGKGGQKSQLENIKQIQTESATRISKLEAAVAHEPLNPMAPMAIDTRASSNHMVRKIRFFLSSR</sequence>
<organism evidence="2 3">
    <name type="scientific">Boletus reticuloceps</name>
    <dbReference type="NCBI Taxonomy" id="495285"/>
    <lineage>
        <taxon>Eukaryota</taxon>
        <taxon>Fungi</taxon>
        <taxon>Dikarya</taxon>
        <taxon>Basidiomycota</taxon>
        <taxon>Agaricomycotina</taxon>
        <taxon>Agaricomycetes</taxon>
        <taxon>Agaricomycetidae</taxon>
        <taxon>Boletales</taxon>
        <taxon>Boletineae</taxon>
        <taxon>Boletaceae</taxon>
        <taxon>Boletoideae</taxon>
        <taxon>Boletus</taxon>
    </lineage>
</organism>
<dbReference type="Proteomes" id="UP000683000">
    <property type="component" value="Unassembled WGS sequence"/>
</dbReference>
<evidence type="ECO:0000256" key="1">
    <source>
        <dbReference type="SAM" id="MobiDB-lite"/>
    </source>
</evidence>
<feature type="region of interest" description="Disordered" evidence="1">
    <location>
        <begin position="1"/>
        <end position="33"/>
    </location>
</feature>
<dbReference type="EMBL" id="JAGFBS010000008">
    <property type="protein sequence ID" value="KAG6377668.1"/>
    <property type="molecule type" value="Genomic_DNA"/>
</dbReference>
<gene>
    <name evidence="2" type="ORF">JVT61DRAFT_14433</name>
</gene>
<protein>
    <submittedName>
        <fullName evidence="2">Uncharacterized protein</fullName>
    </submittedName>
</protein>
<evidence type="ECO:0000313" key="3">
    <source>
        <dbReference type="Proteomes" id="UP000683000"/>
    </source>
</evidence>
<comment type="caution">
    <text evidence="2">The sequence shown here is derived from an EMBL/GenBank/DDBJ whole genome shotgun (WGS) entry which is preliminary data.</text>
</comment>
<accession>A0A8I2YVI0</accession>
<proteinExistence type="predicted"/>
<reference evidence="2" key="1">
    <citation type="submission" date="2021-03" db="EMBL/GenBank/DDBJ databases">
        <title>Evolutionary innovations through gain and loss of genes in the ectomycorrhizal Boletales.</title>
        <authorList>
            <person name="Wu G."/>
            <person name="Miyauchi S."/>
            <person name="Morin E."/>
            <person name="Yang Z.-L."/>
            <person name="Xu J."/>
            <person name="Martin F.M."/>
        </authorList>
    </citation>
    <scope>NUCLEOTIDE SEQUENCE</scope>
    <source>
        <strain evidence="2">BR01</strain>
    </source>
</reference>
<evidence type="ECO:0000313" key="2">
    <source>
        <dbReference type="EMBL" id="KAG6377668.1"/>
    </source>
</evidence>
<dbReference type="OrthoDB" id="2681006at2759"/>